<sequence length="145" mass="15718">MYNGSTLGPGANALLVVSGVKRSGSKKKAKGNGWLGSDRDGWLVPSGGGAVGGGGSSIYSHFLPRRRHLISKQLINQSGSLGLQRERERGGEIQSKQAEEMIEMQEEKREAEKLRAENGGERVIGRQSETEADLERTLVEPFLQV</sequence>
<accession>W7M4X4</accession>
<protein>
    <submittedName>
        <fullName evidence="1">Uncharacterized protein</fullName>
    </submittedName>
</protein>
<dbReference type="RefSeq" id="XP_018746108.1">
    <property type="nucleotide sequence ID" value="XM_018889877.1"/>
</dbReference>
<dbReference type="EMBL" id="DS022243">
    <property type="protein sequence ID" value="EWG39917.1"/>
    <property type="molecule type" value="Genomic_DNA"/>
</dbReference>
<dbReference type="AlphaFoldDB" id="W7M4X4"/>
<dbReference type="HOGENOM" id="CLU_1787026_0_0_1"/>
<keyword evidence="2" id="KW-1185">Reference proteome</keyword>
<name>W7M4X4_GIBM7</name>
<evidence type="ECO:0000313" key="2">
    <source>
        <dbReference type="Proteomes" id="UP000009096"/>
    </source>
</evidence>
<dbReference type="Proteomes" id="UP000009096">
    <property type="component" value="Chromosome 6"/>
</dbReference>
<dbReference type="EMBL" id="CM000583">
    <property type="protein sequence ID" value="EWG39917.1"/>
    <property type="molecule type" value="Genomic_DNA"/>
</dbReference>
<reference evidence="1 2" key="1">
    <citation type="journal article" date="2010" name="Nature">
        <title>Comparative genomics reveals mobile pathogenicity chromosomes in Fusarium.</title>
        <authorList>
            <person name="Ma L.J."/>
            <person name="van der Does H.C."/>
            <person name="Borkovich K.A."/>
            <person name="Coleman J.J."/>
            <person name="Daboussi M.J."/>
            <person name="Di Pietro A."/>
            <person name="Dufresne M."/>
            <person name="Freitag M."/>
            <person name="Grabherr M."/>
            <person name="Henrissat B."/>
            <person name="Houterman P.M."/>
            <person name="Kang S."/>
            <person name="Shim W.B."/>
            <person name="Woloshuk C."/>
            <person name="Xie X."/>
            <person name="Xu J.R."/>
            <person name="Antoniw J."/>
            <person name="Baker S.E."/>
            <person name="Bluhm B.H."/>
            <person name="Breakspear A."/>
            <person name="Brown D.W."/>
            <person name="Butchko R.A."/>
            <person name="Chapman S."/>
            <person name="Coulson R."/>
            <person name="Coutinho P.M."/>
            <person name="Danchin E.G."/>
            <person name="Diener A."/>
            <person name="Gale L.R."/>
            <person name="Gardiner D.M."/>
            <person name="Goff S."/>
            <person name="Hammond-Kosack K.E."/>
            <person name="Hilburn K."/>
            <person name="Hua-Van A."/>
            <person name="Jonkers W."/>
            <person name="Kazan K."/>
            <person name="Kodira C.D."/>
            <person name="Koehrsen M."/>
            <person name="Kumar L."/>
            <person name="Lee Y.H."/>
            <person name="Li L."/>
            <person name="Manners J.M."/>
            <person name="Miranda-Saavedra D."/>
            <person name="Mukherjee M."/>
            <person name="Park G."/>
            <person name="Park J."/>
            <person name="Park S.Y."/>
            <person name="Proctor R.H."/>
            <person name="Regev A."/>
            <person name="Ruiz-Roldan M.C."/>
            <person name="Sain D."/>
            <person name="Sakthikumar S."/>
            <person name="Sykes S."/>
            <person name="Schwartz D.C."/>
            <person name="Turgeon B.G."/>
            <person name="Wapinski I."/>
            <person name="Yoder O."/>
            <person name="Young S."/>
            <person name="Zeng Q."/>
            <person name="Zhou S."/>
            <person name="Galagan J."/>
            <person name="Cuomo C.A."/>
            <person name="Kistler H.C."/>
            <person name="Rep M."/>
        </authorList>
    </citation>
    <scope>NUCLEOTIDE SEQUENCE [LARGE SCALE GENOMIC DNA]</scope>
    <source>
        <strain evidence="2">M3125 / FGSC 7600</strain>
    </source>
</reference>
<dbReference type="VEuPathDB" id="FungiDB:FVEG_02545"/>
<organism evidence="1 2">
    <name type="scientific">Gibberella moniliformis (strain M3125 / FGSC 7600)</name>
    <name type="common">Maize ear and stalk rot fungus</name>
    <name type="synonym">Fusarium verticillioides</name>
    <dbReference type="NCBI Taxonomy" id="334819"/>
    <lineage>
        <taxon>Eukaryota</taxon>
        <taxon>Fungi</taxon>
        <taxon>Dikarya</taxon>
        <taxon>Ascomycota</taxon>
        <taxon>Pezizomycotina</taxon>
        <taxon>Sordariomycetes</taxon>
        <taxon>Hypocreomycetidae</taxon>
        <taxon>Hypocreales</taxon>
        <taxon>Nectriaceae</taxon>
        <taxon>Fusarium</taxon>
        <taxon>Fusarium fujikuroi species complex</taxon>
    </lineage>
</organism>
<proteinExistence type="predicted"/>
<dbReference type="GeneID" id="30060745"/>
<gene>
    <name evidence="1" type="ORF">FVEG_02545</name>
</gene>
<dbReference type="KEGG" id="fvr:FVEG_02545"/>
<evidence type="ECO:0000313" key="1">
    <source>
        <dbReference type="EMBL" id="EWG39917.1"/>
    </source>
</evidence>